<sequence length="39" mass="4465">MKFCNAPCHSGGIAATRKYSKAKLGRMWHCNRRVRNEGE</sequence>
<protein>
    <submittedName>
        <fullName evidence="1">Uncharacterized protein</fullName>
    </submittedName>
</protein>
<organism evidence="1 2">
    <name type="scientific">Rhodococcus gordoniae</name>
    <dbReference type="NCBI Taxonomy" id="223392"/>
    <lineage>
        <taxon>Bacteria</taxon>
        <taxon>Bacillati</taxon>
        <taxon>Actinomycetota</taxon>
        <taxon>Actinomycetes</taxon>
        <taxon>Mycobacteriales</taxon>
        <taxon>Nocardiaceae</taxon>
        <taxon>Rhodococcus</taxon>
    </lineage>
</organism>
<accession>A0A379M4F5</accession>
<evidence type="ECO:0000313" key="2">
    <source>
        <dbReference type="Proteomes" id="UP000254569"/>
    </source>
</evidence>
<dbReference type="EMBL" id="UGVI01000001">
    <property type="protein sequence ID" value="SUE16616.1"/>
    <property type="molecule type" value="Genomic_DNA"/>
</dbReference>
<gene>
    <name evidence="1" type="ORF">NCTC13296_03502</name>
</gene>
<reference evidence="1 2" key="1">
    <citation type="submission" date="2018-06" db="EMBL/GenBank/DDBJ databases">
        <authorList>
            <consortium name="Pathogen Informatics"/>
            <person name="Doyle S."/>
        </authorList>
    </citation>
    <scope>NUCLEOTIDE SEQUENCE [LARGE SCALE GENOMIC DNA]</scope>
    <source>
        <strain evidence="1 2">NCTC13296</strain>
    </source>
</reference>
<dbReference type="Proteomes" id="UP000254569">
    <property type="component" value="Unassembled WGS sequence"/>
</dbReference>
<evidence type="ECO:0000313" key="1">
    <source>
        <dbReference type="EMBL" id="SUE16616.1"/>
    </source>
</evidence>
<name>A0A379M4F5_9NOCA</name>
<keyword evidence="2" id="KW-1185">Reference proteome</keyword>
<proteinExistence type="predicted"/>
<dbReference type="AlphaFoldDB" id="A0A379M4F5"/>